<proteinExistence type="predicted"/>
<reference evidence="1" key="2">
    <citation type="submission" date="2015-06" db="UniProtKB">
        <authorList>
            <consortium name="EnsemblProtists"/>
        </authorList>
    </citation>
    <scope>IDENTIFICATION</scope>
    <source>
        <strain evidence="1">Pr102</strain>
    </source>
</reference>
<keyword evidence="2" id="KW-1185">Reference proteome</keyword>
<dbReference type="AlphaFoldDB" id="H3G829"/>
<evidence type="ECO:0000313" key="1">
    <source>
        <dbReference type="EnsemblProtists" id="Phyra54751"/>
    </source>
</evidence>
<protein>
    <submittedName>
        <fullName evidence="1">Uncharacterized protein</fullName>
    </submittedName>
</protein>
<reference evidence="2" key="1">
    <citation type="journal article" date="2006" name="Science">
        <title>Phytophthora genome sequences uncover evolutionary origins and mechanisms of pathogenesis.</title>
        <authorList>
            <person name="Tyler B.M."/>
            <person name="Tripathy S."/>
            <person name="Zhang X."/>
            <person name="Dehal P."/>
            <person name="Jiang R.H."/>
            <person name="Aerts A."/>
            <person name="Arredondo F.D."/>
            <person name="Baxter L."/>
            <person name="Bensasson D."/>
            <person name="Beynon J.L."/>
            <person name="Chapman J."/>
            <person name="Damasceno C.M."/>
            <person name="Dorrance A.E."/>
            <person name="Dou D."/>
            <person name="Dickerman A.W."/>
            <person name="Dubchak I.L."/>
            <person name="Garbelotto M."/>
            <person name="Gijzen M."/>
            <person name="Gordon S.G."/>
            <person name="Govers F."/>
            <person name="Grunwald N.J."/>
            <person name="Huang W."/>
            <person name="Ivors K.L."/>
            <person name="Jones R.W."/>
            <person name="Kamoun S."/>
            <person name="Krampis K."/>
            <person name="Lamour K.H."/>
            <person name="Lee M.K."/>
            <person name="McDonald W.H."/>
            <person name="Medina M."/>
            <person name="Meijer H.J."/>
            <person name="Nordberg E.K."/>
            <person name="Maclean D.J."/>
            <person name="Ospina-Giraldo M.D."/>
            <person name="Morris P.F."/>
            <person name="Phuntumart V."/>
            <person name="Putnam N.H."/>
            <person name="Rash S."/>
            <person name="Rose J.K."/>
            <person name="Sakihama Y."/>
            <person name="Salamov A.A."/>
            <person name="Savidor A."/>
            <person name="Scheuring C.F."/>
            <person name="Smith B.M."/>
            <person name="Sobral B.W."/>
            <person name="Terry A."/>
            <person name="Torto-Alalibo T.A."/>
            <person name="Win J."/>
            <person name="Xu Z."/>
            <person name="Zhang H."/>
            <person name="Grigoriev I.V."/>
            <person name="Rokhsar D.S."/>
            <person name="Boore J.L."/>
        </authorList>
    </citation>
    <scope>NUCLEOTIDE SEQUENCE [LARGE SCALE GENOMIC DNA]</scope>
    <source>
        <strain evidence="2">Pr102</strain>
    </source>
</reference>
<name>H3G829_PHYRM</name>
<sequence length="59" mass="6477">ASTTVRACFRASPRHVTKDTSAFPSLNIMCIANEPTRVWHVKEAERESNVLIFGLGGCT</sequence>
<dbReference type="Proteomes" id="UP000005238">
    <property type="component" value="Unassembled WGS sequence"/>
</dbReference>
<evidence type="ECO:0000313" key="2">
    <source>
        <dbReference type="Proteomes" id="UP000005238"/>
    </source>
</evidence>
<accession>H3G829</accession>
<dbReference type="InParanoid" id="H3G829"/>
<dbReference type="EMBL" id="DS566928">
    <property type="status" value="NOT_ANNOTATED_CDS"/>
    <property type="molecule type" value="Genomic_DNA"/>
</dbReference>
<organism evidence="1 2">
    <name type="scientific">Phytophthora ramorum</name>
    <name type="common">Sudden oak death agent</name>
    <dbReference type="NCBI Taxonomy" id="164328"/>
    <lineage>
        <taxon>Eukaryota</taxon>
        <taxon>Sar</taxon>
        <taxon>Stramenopiles</taxon>
        <taxon>Oomycota</taxon>
        <taxon>Peronosporomycetes</taxon>
        <taxon>Peronosporales</taxon>
        <taxon>Peronosporaceae</taxon>
        <taxon>Phytophthora</taxon>
    </lineage>
</organism>
<dbReference type="EnsemblProtists" id="Phyra54751">
    <property type="protein sequence ID" value="Phyra54751"/>
    <property type="gene ID" value="Phyra54751"/>
</dbReference>
<dbReference type="HOGENOM" id="CLU_2968220_0_0_1"/>